<evidence type="ECO:0000313" key="3">
    <source>
        <dbReference type="Proteomes" id="UP001174909"/>
    </source>
</evidence>
<gene>
    <name evidence="2" type="ORF">GBAR_LOCUS26953</name>
</gene>
<feature type="region of interest" description="Disordered" evidence="1">
    <location>
        <begin position="107"/>
        <end position="128"/>
    </location>
</feature>
<proteinExistence type="predicted"/>
<dbReference type="Proteomes" id="UP001174909">
    <property type="component" value="Unassembled WGS sequence"/>
</dbReference>
<accession>A0AA35TIX6</accession>
<dbReference type="AlphaFoldDB" id="A0AA35TIX6"/>
<evidence type="ECO:0000256" key="1">
    <source>
        <dbReference type="SAM" id="MobiDB-lite"/>
    </source>
</evidence>
<dbReference type="EMBL" id="CASHTH010003758">
    <property type="protein sequence ID" value="CAI8048913.1"/>
    <property type="molecule type" value="Genomic_DNA"/>
</dbReference>
<comment type="caution">
    <text evidence="2">The sequence shown here is derived from an EMBL/GenBank/DDBJ whole genome shotgun (WGS) entry which is preliminary data.</text>
</comment>
<organism evidence="2 3">
    <name type="scientific">Geodia barretti</name>
    <name type="common">Barrett's horny sponge</name>
    <dbReference type="NCBI Taxonomy" id="519541"/>
    <lineage>
        <taxon>Eukaryota</taxon>
        <taxon>Metazoa</taxon>
        <taxon>Porifera</taxon>
        <taxon>Demospongiae</taxon>
        <taxon>Heteroscleromorpha</taxon>
        <taxon>Tetractinellida</taxon>
        <taxon>Astrophorina</taxon>
        <taxon>Geodiidae</taxon>
        <taxon>Geodia</taxon>
    </lineage>
</organism>
<protein>
    <submittedName>
        <fullName evidence="2">Uncharacterized protein</fullName>
    </submittedName>
</protein>
<sequence length="128" mass="14096">SSSSLKPAISLPVPVQALIFFTEGLQFRRRCARTSSDRFFLAASHYGRSWSSSLVDLNNAICCLLSISDPRACARQGRCPMCLRTYSTGRVGRPAEELSASSTFCGTMGPSPEQRQRQFWPANETLVS</sequence>
<name>A0AA35TIX6_GEOBA</name>
<feature type="non-terminal residue" evidence="2">
    <location>
        <position position="128"/>
    </location>
</feature>
<evidence type="ECO:0000313" key="2">
    <source>
        <dbReference type="EMBL" id="CAI8048913.1"/>
    </source>
</evidence>
<keyword evidence="3" id="KW-1185">Reference proteome</keyword>
<reference evidence="2" key="1">
    <citation type="submission" date="2023-03" db="EMBL/GenBank/DDBJ databases">
        <authorList>
            <person name="Steffen K."/>
            <person name="Cardenas P."/>
        </authorList>
    </citation>
    <scope>NUCLEOTIDE SEQUENCE</scope>
</reference>